<evidence type="ECO:0000256" key="5">
    <source>
        <dbReference type="ARBA" id="ARBA00023006"/>
    </source>
</evidence>
<dbReference type="AlphaFoldDB" id="A0AAV2YZU9"/>
<keyword evidence="4" id="KW-0833">Ubl conjugation pathway</keyword>
<keyword evidence="3" id="KW-0808">Transferase</keyword>
<dbReference type="GO" id="GO:0005829">
    <property type="term" value="C:cytosol"/>
    <property type="evidence" value="ECO:0007669"/>
    <property type="project" value="TreeGrafter"/>
</dbReference>
<evidence type="ECO:0000256" key="4">
    <source>
        <dbReference type="ARBA" id="ARBA00022786"/>
    </source>
</evidence>
<dbReference type="GO" id="GO:0000045">
    <property type="term" value="P:autophagosome assembly"/>
    <property type="evidence" value="ECO:0007669"/>
    <property type="project" value="TreeGrafter"/>
</dbReference>
<sequence length="217" mass="23921">MRLTYEAFCAEADALVALTQRQDAVDGARWDWRHGTRKVNDSCVCLRVIVVVRNADCVCVRAKSQLIDDDITDLPSMDDDVEDAAALAPPPQAQDGEQQPVIMDFHIVYHTVYQTPVLYFQASFLDGTPVPTDELTASTFLAGSNSTAAVVSMEEHPVLGRPFHFLHPCESATVMDLLLQHDTGHEAASCAYLISWLSLMMPVTGINPLGYLPCQKR</sequence>
<gene>
    <name evidence="7" type="ORF">N0F65_006455</name>
</gene>
<dbReference type="GO" id="GO:0000422">
    <property type="term" value="P:autophagy of mitochondrion"/>
    <property type="evidence" value="ECO:0007669"/>
    <property type="project" value="TreeGrafter"/>
</dbReference>
<reference evidence="7" key="1">
    <citation type="submission" date="2022-11" db="EMBL/GenBank/DDBJ databases">
        <authorList>
            <person name="Morgan W.R."/>
            <person name="Tartar A."/>
        </authorList>
    </citation>
    <scope>NUCLEOTIDE SEQUENCE</scope>
    <source>
        <strain evidence="7">ARSEF 373</strain>
    </source>
</reference>
<proteinExistence type="inferred from homology"/>
<organism evidence="7 8">
    <name type="scientific">Lagenidium giganteum</name>
    <dbReference type="NCBI Taxonomy" id="4803"/>
    <lineage>
        <taxon>Eukaryota</taxon>
        <taxon>Sar</taxon>
        <taxon>Stramenopiles</taxon>
        <taxon>Oomycota</taxon>
        <taxon>Peronosporomycetes</taxon>
        <taxon>Pythiales</taxon>
        <taxon>Pythiaceae</taxon>
    </lineage>
</organism>
<dbReference type="PANTHER" id="PTHR14957">
    <property type="entry name" value="UBIQUITIN-LIKE-CONJUGATING ENZYME ATG10"/>
    <property type="match status" value="1"/>
</dbReference>
<evidence type="ECO:0000256" key="2">
    <source>
        <dbReference type="ARBA" id="ARBA00021099"/>
    </source>
</evidence>
<dbReference type="Pfam" id="PF03987">
    <property type="entry name" value="Autophagy_act_C"/>
    <property type="match status" value="1"/>
</dbReference>
<dbReference type="EMBL" id="DAKRPA010000062">
    <property type="protein sequence ID" value="DBA00551.1"/>
    <property type="molecule type" value="Genomic_DNA"/>
</dbReference>
<comment type="similarity">
    <text evidence="1">Belongs to the ATG10 family.</text>
</comment>
<dbReference type="PANTHER" id="PTHR14957:SF1">
    <property type="entry name" value="UBIQUITIN-LIKE-CONJUGATING ENZYME ATG10"/>
    <property type="match status" value="1"/>
</dbReference>
<dbReference type="InterPro" id="IPR007135">
    <property type="entry name" value="Atg3/Atg10"/>
</dbReference>
<evidence type="ECO:0000313" key="7">
    <source>
        <dbReference type="EMBL" id="DBA00551.1"/>
    </source>
</evidence>
<evidence type="ECO:0000313" key="8">
    <source>
        <dbReference type="Proteomes" id="UP001146120"/>
    </source>
</evidence>
<evidence type="ECO:0000256" key="3">
    <source>
        <dbReference type="ARBA" id="ARBA00022679"/>
    </source>
</evidence>
<keyword evidence="8" id="KW-1185">Reference proteome</keyword>
<dbReference type="GO" id="GO:0061651">
    <property type="term" value="F:Atg12 conjugating enzyme activity"/>
    <property type="evidence" value="ECO:0007669"/>
    <property type="project" value="TreeGrafter"/>
</dbReference>
<accession>A0AAV2YZU9</accession>
<dbReference type="Gene3D" id="3.30.1460.50">
    <property type="match status" value="1"/>
</dbReference>
<evidence type="ECO:0000256" key="1">
    <source>
        <dbReference type="ARBA" id="ARBA00005696"/>
    </source>
</evidence>
<keyword evidence="5" id="KW-0072">Autophagy</keyword>
<comment type="caution">
    <text evidence="7">The sequence shown here is derived from an EMBL/GenBank/DDBJ whole genome shotgun (WGS) entry which is preliminary data.</text>
</comment>
<evidence type="ECO:0000256" key="6">
    <source>
        <dbReference type="ARBA" id="ARBA00029833"/>
    </source>
</evidence>
<dbReference type="GO" id="GO:0032446">
    <property type="term" value="P:protein modification by small protein conjugation"/>
    <property type="evidence" value="ECO:0007669"/>
    <property type="project" value="TreeGrafter"/>
</dbReference>
<dbReference type="Proteomes" id="UP001146120">
    <property type="component" value="Unassembled WGS sequence"/>
</dbReference>
<reference evidence="7" key="2">
    <citation type="journal article" date="2023" name="Microbiol Resour">
        <title>Decontamination and Annotation of the Draft Genome Sequence of the Oomycete Lagenidium giganteum ARSEF 373.</title>
        <authorList>
            <person name="Morgan W.R."/>
            <person name="Tartar A."/>
        </authorList>
    </citation>
    <scope>NUCLEOTIDE SEQUENCE</scope>
    <source>
        <strain evidence="7">ARSEF 373</strain>
    </source>
</reference>
<protein>
    <recommendedName>
        <fullName evidence="2">Ubiquitin-like-conjugating enzyme ATG10</fullName>
    </recommendedName>
    <alternativeName>
        <fullName evidence="6">Autophagy-related protein 10</fullName>
    </alternativeName>
</protein>
<name>A0AAV2YZU9_9STRA</name>